<sequence>MRLSWSSSMSPRSIPSFNLGRLVRRALVVVAMPLISLGAHAQQMPPGAKQPGDFPHTKLTAGMYVIDAAIASSDADREQGLMYRTKLAPNEGMLFVFNERAVHCFWMKNTLIPLSIAFIREDGTVTDIDEMQAETENNHCPRNNGVYALEMSKGWFTAKGIKPGMKIEGLPPVQ</sequence>
<dbReference type="AlphaFoldDB" id="A0A242MG71"/>
<evidence type="ECO:0000313" key="3">
    <source>
        <dbReference type="Proteomes" id="UP000195221"/>
    </source>
</evidence>
<gene>
    <name evidence="2" type="ORF">PAMC26577_28300</name>
</gene>
<organism evidence="2 3">
    <name type="scientific">Caballeronia sordidicola</name>
    <name type="common">Burkholderia sordidicola</name>
    <dbReference type="NCBI Taxonomy" id="196367"/>
    <lineage>
        <taxon>Bacteria</taxon>
        <taxon>Pseudomonadati</taxon>
        <taxon>Pseudomonadota</taxon>
        <taxon>Betaproteobacteria</taxon>
        <taxon>Burkholderiales</taxon>
        <taxon>Burkholderiaceae</taxon>
        <taxon>Caballeronia</taxon>
    </lineage>
</organism>
<protein>
    <submittedName>
        <fullName evidence="2">Exported protein</fullName>
    </submittedName>
</protein>
<keyword evidence="1" id="KW-0732">Signal</keyword>
<evidence type="ECO:0000256" key="1">
    <source>
        <dbReference type="SAM" id="SignalP"/>
    </source>
</evidence>
<dbReference type="InterPro" id="IPR038695">
    <property type="entry name" value="Saro_0823-like_sf"/>
</dbReference>
<dbReference type="Pfam" id="PF02643">
    <property type="entry name" value="DUF192"/>
    <property type="match status" value="1"/>
</dbReference>
<proteinExistence type="predicted"/>
<reference evidence="2 3" key="1">
    <citation type="submission" date="2017-03" db="EMBL/GenBank/DDBJ databases">
        <title>Genome analysis of strain PAMC 26577.</title>
        <authorList>
            <person name="Oh H.-M."/>
            <person name="Yang J.-A."/>
        </authorList>
    </citation>
    <scope>NUCLEOTIDE SEQUENCE [LARGE SCALE GENOMIC DNA]</scope>
    <source>
        <strain evidence="2 3">PAMC 26577</strain>
    </source>
</reference>
<dbReference type="EMBL" id="NBTZ01000111">
    <property type="protein sequence ID" value="OTP70219.1"/>
    <property type="molecule type" value="Genomic_DNA"/>
</dbReference>
<feature type="chain" id="PRO_5013100005" evidence="1">
    <location>
        <begin position="42"/>
        <end position="174"/>
    </location>
</feature>
<comment type="caution">
    <text evidence="2">The sequence shown here is derived from an EMBL/GenBank/DDBJ whole genome shotgun (WGS) entry which is preliminary data.</text>
</comment>
<dbReference type="Gene3D" id="2.60.120.1140">
    <property type="entry name" value="Protein of unknown function DUF192"/>
    <property type="match status" value="1"/>
</dbReference>
<name>A0A242MG71_CABSO</name>
<dbReference type="PANTHER" id="PTHR37953:SF1">
    <property type="entry name" value="UPF0127 PROTEIN MJ1496"/>
    <property type="match status" value="1"/>
</dbReference>
<dbReference type="Proteomes" id="UP000195221">
    <property type="component" value="Unassembled WGS sequence"/>
</dbReference>
<dbReference type="InterPro" id="IPR003795">
    <property type="entry name" value="DUF192"/>
</dbReference>
<accession>A0A242MG71</accession>
<evidence type="ECO:0000313" key="2">
    <source>
        <dbReference type="EMBL" id="OTP70219.1"/>
    </source>
</evidence>
<dbReference type="PANTHER" id="PTHR37953">
    <property type="entry name" value="UPF0127 PROTEIN MJ1496"/>
    <property type="match status" value="1"/>
</dbReference>
<feature type="signal peptide" evidence="1">
    <location>
        <begin position="1"/>
        <end position="41"/>
    </location>
</feature>